<gene>
    <name evidence="2" type="ORF">C8Z91_06900</name>
</gene>
<feature type="domain" description="DUF2262" evidence="1">
    <location>
        <begin position="22"/>
        <end position="150"/>
    </location>
</feature>
<sequence>MVISFERIIRRRENMNNVEIQDEFWGMIVKDRDIDLYTCRKLLKGEEIEVAFMPDEDDLHEVIENAKVIFAHLEENDMAFREYAADEILNHCREYIAEGAVMTKEELANRMWIESFSVGSGKSFDLSYNDDGICGNHIIMVFVDEQGEPCGVDIAG</sequence>
<comment type="caution">
    <text evidence="2">The sequence shown here is derived from an EMBL/GenBank/DDBJ whole genome shotgun (WGS) entry which is preliminary data.</text>
</comment>
<organism evidence="2 3">
    <name type="scientific">Paenibacillus elgii</name>
    <dbReference type="NCBI Taxonomy" id="189691"/>
    <lineage>
        <taxon>Bacteria</taxon>
        <taxon>Bacillati</taxon>
        <taxon>Bacillota</taxon>
        <taxon>Bacilli</taxon>
        <taxon>Bacillales</taxon>
        <taxon>Paenibacillaceae</taxon>
        <taxon>Paenibacillus</taxon>
    </lineage>
</organism>
<protein>
    <recommendedName>
        <fullName evidence="1">DUF2262 domain-containing protein</fullName>
    </recommendedName>
</protein>
<dbReference type="Proteomes" id="UP000244184">
    <property type="component" value="Unassembled WGS sequence"/>
</dbReference>
<evidence type="ECO:0000259" key="1">
    <source>
        <dbReference type="Pfam" id="PF10020"/>
    </source>
</evidence>
<proteinExistence type="predicted"/>
<reference evidence="2 3" key="1">
    <citation type="submission" date="2018-03" db="EMBL/GenBank/DDBJ databases">
        <title>Genome sequence of Paenibacillus elgii strain AC13 an antimicrobial compound producing bacteria.</title>
        <authorList>
            <person name="Kurokawa A.S."/>
            <person name="Araujo J.F."/>
            <person name="Costa R.A."/>
            <person name="Ortega D.B."/>
            <person name="Pires A.S."/>
            <person name="Pappas G.J.Jr."/>
            <person name="Franco O.L."/>
            <person name="Barreto C."/>
            <person name="Magalhaes B.S."/>
            <person name="Kruger R.H."/>
        </authorList>
    </citation>
    <scope>NUCLEOTIDE SEQUENCE [LARGE SCALE GENOMIC DNA]</scope>
    <source>
        <strain evidence="2 3">AC13</strain>
    </source>
</reference>
<dbReference type="InterPro" id="IPR019260">
    <property type="entry name" value="DUF2262"/>
</dbReference>
<dbReference type="AlphaFoldDB" id="A0A2T6G6M0"/>
<evidence type="ECO:0000313" key="3">
    <source>
        <dbReference type="Proteomes" id="UP000244184"/>
    </source>
</evidence>
<name>A0A2T6G6M0_9BACL</name>
<accession>A0A2T6G6M0</accession>
<evidence type="ECO:0000313" key="2">
    <source>
        <dbReference type="EMBL" id="PUA39794.1"/>
    </source>
</evidence>
<dbReference type="Pfam" id="PF10020">
    <property type="entry name" value="DUF2262"/>
    <property type="match status" value="1"/>
</dbReference>
<dbReference type="EMBL" id="PYHP01000019">
    <property type="protein sequence ID" value="PUA39794.1"/>
    <property type="molecule type" value="Genomic_DNA"/>
</dbReference>